<dbReference type="AlphaFoldDB" id="A0A9D1JXC3"/>
<dbReference type="PANTHER" id="PTHR36214">
    <property type="match status" value="1"/>
</dbReference>
<dbReference type="SUPFAM" id="SSF51717">
    <property type="entry name" value="Dihydropteroate synthetase-like"/>
    <property type="match status" value="1"/>
</dbReference>
<evidence type="ECO:0000313" key="3">
    <source>
        <dbReference type="Proteomes" id="UP000886865"/>
    </source>
</evidence>
<organism evidence="2 3">
    <name type="scientific">Candidatus Galligastranaerophilus intestinavium</name>
    <dbReference type="NCBI Taxonomy" id="2840836"/>
    <lineage>
        <taxon>Bacteria</taxon>
        <taxon>Candidatus Galligastranaerophilus</taxon>
    </lineage>
</organism>
<dbReference type="Proteomes" id="UP000886865">
    <property type="component" value="Unassembled WGS sequence"/>
</dbReference>
<protein>
    <recommendedName>
        <fullName evidence="1">CO dehydrogenase/acetyl-CoA synthase delta subunit TIM barrel domain-containing protein</fullName>
    </recommendedName>
</protein>
<dbReference type="PANTHER" id="PTHR36214:SF5">
    <property type="entry name" value="ACETYL-COA DECARBONYLASE_SYNTHASE COMPLEX SUBUNIT DELTA"/>
    <property type="match status" value="1"/>
</dbReference>
<dbReference type="InterPro" id="IPR051069">
    <property type="entry name" value="ACDS_complex_subunit"/>
</dbReference>
<name>A0A9D1JXC3_9BACT</name>
<dbReference type="Gene3D" id="3.20.20.20">
    <property type="entry name" value="Dihydropteroate synthase-like"/>
    <property type="match status" value="1"/>
</dbReference>
<evidence type="ECO:0000313" key="2">
    <source>
        <dbReference type="EMBL" id="HIS74015.1"/>
    </source>
</evidence>
<gene>
    <name evidence="2" type="ORF">IAA86_03225</name>
</gene>
<dbReference type="Pfam" id="PF03599">
    <property type="entry name" value="CdhD"/>
    <property type="match status" value="1"/>
</dbReference>
<feature type="domain" description="CO dehydrogenase/acetyl-CoA synthase delta subunit TIM barrel" evidence="1">
    <location>
        <begin position="47"/>
        <end position="217"/>
    </location>
</feature>
<accession>A0A9D1JXC3</accession>
<comment type="caution">
    <text evidence="2">The sequence shown here is derived from an EMBL/GenBank/DDBJ whole genome shotgun (WGS) entry which is preliminary data.</text>
</comment>
<evidence type="ECO:0000259" key="1">
    <source>
        <dbReference type="Pfam" id="PF03599"/>
    </source>
</evidence>
<dbReference type="InterPro" id="IPR016041">
    <property type="entry name" value="Ac-CoA_synth_d_su_TIM-brl"/>
</dbReference>
<reference evidence="2" key="1">
    <citation type="submission" date="2020-10" db="EMBL/GenBank/DDBJ databases">
        <authorList>
            <person name="Gilroy R."/>
        </authorList>
    </citation>
    <scope>NUCLEOTIDE SEQUENCE</scope>
    <source>
        <strain evidence="2">CHK152-2871</strain>
    </source>
</reference>
<dbReference type="InterPro" id="IPR011005">
    <property type="entry name" value="Dihydropteroate_synth-like_sf"/>
</dbReference>
<sequence>MQAFDTNSKNIFALEVPVEITENYSCILKAYWGSALKSPLQLFCDAQKKALELGAEFISLYFNSNEPSTELKPSYISKYKNLLQDVLKVCKMPLMVKLSSHSAWDIELAQALFSVVDRDIIISPIQAANYKEIIEIATKSNFNHKFVMRTPIDINLTKELNILSIDEGVSENQILIDPDMGCIGYGIDYGYSIIERICLARISGDKMLDMPIIVYAGEESYRAKETKSSDFPSSWGDLESRAKMWEISTASSLIAAGANIVVCWHPEVIKVLKSSFCEAVCH</sequence>
<reference evidence="2" key="2">
    <citation type="journal article" date="2021" name="PeerJ">
        <title>Extensive microbial diversity within the chicken gut microbiome revealed by metagenomics and culture.</title>
        <authorList>
            <person name="Gilroy R."/>
            <person name="Ravi A."/>
            <person name="Getino M."/>
            <person name="Pursley I."/>
            <person name="Horton D.L."/>
            <person name="Alikhan N.F."/>
            <person name="Baker D."/>
            <person name="Gharbi K."/>
            <person name="Hall N."/>
            <person name="Watson M."/>
            <person name="Adriaenssens E.M."/>
            <person name="Foster-Nyarko E."/>
            <person name="Jarju S."/>
            <person name="Secka A."/>
            <person name="Antonio M."/>
            <person name="Oren A."/>
            <person name="Chaudhuri R.R."/>
            <person name="La Ragione R."/>
            <person name="Hildebrand F."/>
            <person name="Pallen M.J."/>
        </authorList>
    </citation>
    <scope>NUCLEOTIDE SEQUENCE</scope>
    <source>
        <strain evidence="2">CHK152-2871</strain>
    </source>
</reference>
<dbReference type="EMBL" id="DVJQ01000028">
    <property type="protein sequence ID" value="HIS74015.1"/>
    <property type="molecule type" value="Genomic_DNA"/>
</dbReference>
<proteinExistence type="predicted"/>